<keyword evidence="1" id="KW-1133">Transmembrane helix</keyword>
<organism evidence="2 3">
    <name type="scientific">Acidisarcina polymorpha</name>
    <dbReference type="NCBI Taxonomy" id="2211140"/>
    <lineage>
        <taxon>Bacteria</taxon>
        <taxon>Pseudomonadati</taxon>
        <taxon>Acidobacteriota</taxon>
        <taxon>Terriglobia</taxon>
        <taxon>Terriglobales</taxon>
        <taxon>Acidobacteriaceae</taxon>
        <taxon>Acidisarcina</taxon>
    </lineage>
</organism>
<proteinExistence type="predicted"/>
<gene>
    <name evidence="2" type="ORF">ACPOL_5320</name>
</gene>
<reference evidence="2 3" key="1">
    <citation type="journal article" date="2018" name="Front. Microbiol.">
        <title>Hydrolytic Capabilities as a Key to Environmental Success: Chitinolytic and Cellulolytic Acidobacteria From Acidic Sub-arctic Soils and Boreal Peatlands.</title>
        <authorList>
            <person name="Belova S.E."/>
            <person name="Ravin N.V."/>
            <person name="Pankratov T.A."/>
            <person name="Rakitin A.L."/>
            <person name="Ivanova A.A."/>
            <person name="Beletsky A.V."/>
            <person name="Mardanov A.V."/>
            <person name="Sinninghe Damste J.S."/>
            <person name="Dedysh S.N."/>
        </authorList>
    </citation>
    <scope>NUCLEOTIDE SEQUENCE [LARGE SCALE GENOMIC DNA]</scope>
    <source>
        <strain evidence="2 3">SBC82</strain>
    </source>
</reference>
<keyword evidence="1" id="KW-0812">Transmembrane</keyword>
<name>A0A2Z5G6G8_9BACT</name>
<keyword evidence="3" id="KW-1185">Reference proteome</keyword>
<feature type="transmembrane region" description="Helical" evidence="1">
    <location>
        <begin position="264"/>
        <end position="284"/>
    </location>
</feature>
<dbReference type="KEGG" id="abas:ACPOL_5320"/>
<evidence type="ECO:0008006" key="4">
    <source>
        <dbReference type="Google" id="ProtNLM"/>
    </source>
</evidence>
<accession>A0A2Z5G6G8</accession>
<feature type="transmembrane region" description="Helical" evidence="1">
    <location>
        <begin position="150"/>
        <end position="180"/>
    </location>
</feature>
<protein>
    <recommendedName>
        <fullName evidence="4">Membrane protein 6-pyruvoyl-tetrahydropterin synthase-related domain-containing protein</fullName>
    </recommendedName>
</protein>
<feature type="transmembrane region" description="Helical" evidence="1">
    <location>
        <begin position="77"/>
        <end position="94"/>
    </location>
</feature>
<dbReference type="EMBL" id="CP030840">
    <property type="protein sequence ID" value="AXC14570.1"/>
    <property type="molecule type" value="Genomic_DNA"/>
</dbReference>
<feature type="transmembrane region" description="Helical" evidence="1">
    <location>
        <begin position="114"/>
        <end position="138"/>
    </location>
</feature>
<evidence type="ECO:0000256" key="1">
    <source>
        <dbReference type="SAM" id="Phobius"/>
    </source>
</evidence>
<sequence length="515" mass="57628">MLILSLIATLPIWIANYPPMTDLPQHAAQVALLGDLHDPRFGYGALYTVNWFTPYLLGYLLIYIVTPVVGAVAACKLVVSIFIVGFPLASALLLDALEIDPFWAILCIPGTYGFAYQWGFLNFLVAAPLGILFFWLVVRSPARANWRTAALFAASAVGLFFCHALVCAFFGLCAATWLLVEARSLRAAMMRALPLAAVLPVAALWMKTVLGHPAARRPIIWDLDWWNTVEPYYTSLSEELHLAGASWGRLNGFFPRLFGVAPSWHYVLPGVLLFLLPFFGGMCFGKRPGAWMSFFICVGVLLSCPHAAVGTEFVYQRFTMFAVPFFLLLLRPTPISRKKALAARSVAVVLVVGFVYLASMRAVVFSRQAQGFQQALTYMEPGQRVLSLAFDHADGVSIAPVFLHFPQWYAAQKRGVVDPSAAMMHPELVVYRAGETPKAVLWDFEWNPEEFNWNEYSREQYRYFVVRSADNRGAALFAQAPCPIALRFHQDEWWLYERPSNCNVALTQRVISASQ</sequence>
<feature type="transmembrane region" description="Helical" evidence="1">
    <location>
        <begin position="342"/>
        <end position="364"/>
    </location>
</feature>
<evidence type="ECO:0000313" key="3">
    <source>
        <dbReference type="Proteomes" id="UP000253606"/>
    </source>
</evidence>
<evidence type="ECO:0000313" key="2">
    <source>
        <dbReference type="EMBL" id="AXC14570.1"/>
    </source>
</evidence>
<feature type="transmembrane region" description="Helical" evidence="1">
    <location>
        <begin position="291"/>
        <end position="308"/>
    </location>
</feature>
<dbReference type="Proteomes" id="UP000253606">
    <property type="component" value="Chromosome"/>
</dbReference>
<feature type="transmembrane region" description="Helical" evidence="1">
    <location>
        <begin position="314"/>
        <end position="330"/>
    </location>
</feature>
<keyword evidence="1" id="KW-0472">Membrane</keyword>
<feature type="transmembrane region" description="Helical" evidence="1">
    <location>
        <begin position="51"/>
        <end position="70"/>
    </location>
</feature>
<dbReference type="AlphaFoldDB" id="A0A2Z5G6G8"/>